<dbReference type="InterPro" id="IPR025534">
    <property type="entry name" value="DUF4420"/>
</dbReference>
<evidence type="ECO:0000313" key="2">
    <source>
        <dbReference type="Proteomes" id="UP000004550"/>
    </source>
</evidence>
<reference evidence="1 2" key="1">
    <citation type="journal article" date="2012" name="J. Bacteriol.">
        <title>Genome sequence of Sphingobium indicum B90A, a hexachlorocyclohexane-degrading bacterium.</title>
        <authorList>
            <person name="Anand S."/>
            <person name="Sangwan N."/>
            <person name="Lata P."/>
            <person name="Kaur J."/>
            <person name="Dua A."/>
            <person name="Singh A.K."/>
            <person name="Verma M."/>
            <person name="Kaur J."/>
            <person name="Khurana J.P."/>
            <person name="Khurana P."/>
            <person name="Mathur S."/>
            <person name="Lal R."/>
        </authorList>
    </citation>
    <scope>NUCLEOTIDE SEQUENCE [LARGE SCALE GENOMIC DNA]</scope>
    <source>
        <strain evidence="2">DSM 16412 / CCM 7286 / MTCC 6364 / B90A</strain>
    </source>
</reference>
<organism evidence="1 2">
    <name type="scientific">Sphingobium indicum (strain DSM 16412 / CCM 7286 / MTCC 6364 / B90A)</name>
    <dbReference type="NCBI Taxonomy" id="861109"/>
    <lineage>
        <taxon>Bacteria</taxon>
        <taxon>Pseudomonadati</taxon>
        <taxon>Pseudomonadota</taxon>
        <taxon>Alphaproteobacteria</taxon>
        <taxon>Sphingomonadales</taxon>
        <taxon>Sphingomonadaceae</taxon>
        <taxon>Sphingobium</taxon>
    </lineage>
</organism>
<dbReference type="AlphaFoldDB" id="A0A1L5BRR2"/>
<dbReference type="RefSeq" id="WP_007686755.1">
    <property type="nucleotide sequence ID" value="NZ_CP013070.1"/>
</dbReference>
<evidence type="ECO:0000313" key="1">
    <source>
        <dbReference type="EMBL" id="APL95573.1"/>
    </source>
</evidence>
<protein>
    <recommendedName>
        <fullName evidence="3">PD-(D/E)XK motif protein</fullName>
    </recommendedName>
</protein>
<evidence type="ECO:0008006" key="3">
    <source>
        <dbReference type="Google" id="ProtNLM"/>
    </source>
</evidence>
<gene>
    <name evidence="1" type="ORF">SIDU_14200</name>
</gene>
<sequence>MTTIEHPWEGLVSGGIDARRVDSAGRWDFFWWVSERGEPALILRLAAGAEEIMPLPKMRSLDLRYRDIPGTRALVIVLREPEQRELFATLCHDVVKAGEAASTARDALVRSIRRTLRWHHLLRGGRSARLSIEEQRGLVGELHFLSHLCDLLGPRAAIEAWKGPEGSAKDFEIGRCLVEVKARRGAARPHVQISSEDQLADVDGARLFLRVCDVDVASGPSGMTLTDHVLRVGARFLEGDLAALEMWEAAIEAAGFDADDDYSDRGWIVGRTQDFEVEGDFPRIPAPLPSGVGSVRYTIALDSCQPFAVETGLLDTVIRGD</sequence>
<dbReference type="Proteomes" id="UP000004550">
    <property type="component" value="Chromosome"/>
</dbReference>
<name>A0A1L5BRR2_SPHIB</name>
<dbReference type="KEGG" id="sinb:SIDU_14200"/>
<accession>A0A1L5BRR2</accession>
<dbReference type="EMBL" id="CP013070">
    <property type="protein sequence ID" value="APL95573.1"/>
    <property type="molecule type" value="Genomic_DNA"/>
</dbReference>
<dbReference type="Pfam" id="PF14390">
    <property type="entry name" value="DUF4420"/>
    <property type="match status" value="1"/>
</dbReference>
<proteinExistence type="predicted"/>